<reference evidence="3 4" key="1">
    <citation type="submission" date="2013-11" db="EMBL/GenBank/DDBJ databases">
        <title>The Genome Sequence of Phytophthora parasitica CJ05E6.</title>
        <authorList>
            <consortium name="The Broad Institute Genomics Platform"/>
            <person name="Russ C."/>
            <person name="Tyler B."/>
            <person name="Panabieres F."/>
            <person name="Shan W."/>
            <person name="Tripathy S."/>
            <person name="Grunwald N."/>
            <person name="Machado M."/>
            <person name="Johnson C.S."/>
            <person name="Arredondo F."/>
            <person name="Hong C."/>
            <person name="Coffey M."/>
            <person name="Young S.K."/>
            <person name="Zeng Q."/>
            <person name="Gargeya S."/>
            <person name="Fitzgerald M."/>
            <person name="Abouelleil A."/>
            <person name="Alvarado L."/>
            <person name="Chapman S.B."/>
            <person name="Gainer-Dewar J."/>
            <person name="Goldberg J."/>
            <person name="Griggs A."/>
            <person name="Gujja S."/>
            <person name="Hansen M."/>
            <person name="Howarth C."/>
            <person name="Imamovic A."/>
            <person name="Ireland A."/>
            <person name="Larimer J."/>
            <person name="McCowan C."/>
            <person name="Murphy C."/>
            <person name="Pearson M."/>
            <person name="Poon T.W."/>
            <person name="Priest M."/>
            <person name="Roberts A."/>
            <person name="Saif S."/>
            <person name="Shea T."/>
            <person name="Sykes S."/>
            <person name="Wortman J."/>
            <person name="Nusbaum C."/>
            <person name="Birren B."/>
        </authorList>
    </citation>
    <scope>NUCLEOTIDE SEQUENCE [LARGE SCALE GENOMIC DNA]</scope>
    <source>
        <strain evidence="3 4">CJ05E6</strain>
    </source>
</reference>
<keyword evidence="2" id="KW-0732">Signal</keyword>
<evidence type="ECO:0000313" key="3">
    <source>
        <dbReference type="EMBL" id="ETL40559.1"/>
    </source>
</evidence>
<dbReference type="VEuPathDB" id="FungiDB:PPTG_04143"/>
<protein>
    <submittedName>
        <fullName evidence="3">Uncharacterized protein</fullName>
    </submittedName>
</protein>
<evidence type="ECO:0000313" key="4">
    <source>
        <dbReference type="Proteomes" id="UP000053864"/>
    </source>
</evidence>
<feature type="signal peptide" evidence="2">
    <location>
        <begin position="1"/>
        <end position="15"/>
    </location>
</feature>
<accession>W2J2A3</accession>
<proteinExistence type="predicted"/>
<evidence type="ECO:0000256" key="2">
    <source>
        <dbReference type="SAM" id="SignalP"/>
    </source>
</evidence>
<gene>
    <name evidence="3" type="ORF">L916_08296</name>
</gene>
<keyword evidence="1" id="KW-0812">Transmembrane</keyword>
<dbReference type="EMBL" id="KI672815">
    <property type="protein sequence ID" value="ETL40559.1"/>
    <property type="molecule type" value="Genomic_DNA"/>
</dbReference>
<dbReference type="AlphaFoldDB" id="W2J2A3"/>
<keyword evidence="1" id="KW-0472">Membrane</keyword>
<feature type="transmembrane region" description="Helical" evidence="1">
    <location>
        <begin position="68"/>
        <end position="87"/>
    </location>
</feature>
<sequence>MKASAVLMITTSCLTTVYFLDRARIVSQSTGNARPRRTNHYGTLWTRRWQSSCMRSRAPPSSRSCGGFTGFATTLLCWMNISLLILVQMSIGKFKAYALTGVGGGGGGCDYWRANEFMDFNHSAKRITGSNMWLYTITPQHYPFVILGSLMFGQCDVDPTWNESTQA</sequence>
<organism evidence="3 4">
    <name type="scientific">Phytophthora nicotianae</name>
    <name type="common">Potato buckeye rot agent</name>
    <name type="synonym">Phytophthora parasitica</name>
    <dbReference type="NCBI Taxonomy" id="4792"/>
    <lineage>
        <taxon>Eukaryota</taxon>
        <taxon>Sar</taxon>
        <taxon>Stramenopiles</taxon>
        <taxon>Oomycota</taxon>
        <taxon>Peronosporomycetes</taxon>
        <taxon>Peronosporales</taxon>
        <taxon>Peronosporaceae</taxon>
        <taxon>Phytophthora</taxon>
    </lineage>
</organism>
<evidence type="ECO:0000256" key="1">
    <source>
        <dbReference type="SAM" id="Phobius"/>
    </source>
</evidence>
<feature type="chain" id="PRO_5012090748" evidence="2">
    <location>
        <begin position="16"/>
        <end position="167"/>
    </location>
</feature>
<dbReference type="Proteomes" id="UP000053864">
    <property type="component" value="Unassembled WGS sequence"/>
</dbReference>
<keyword evidence="1" id="KW-1133">Transmembrane helix</keyword>
<name>W2J2A3_PHYNI</name>